<keyword evidence="3" id="KW-1185">Reference proteome</keyword>
<protein>
    <submittedName>
        <fullName evidence="2">Uncharacterized protein</fullName>
    </submittedName>
</protein>
<gene>
    <name evidence="2" type="ORF">VT52_003605</name>
</gene>
<evidence type="ECO:0000313" key="3">
    <source>
        <dbReference type="Proteomes" id="UP000034838"/>
    </source>
</evidence>
<evidence type="ECO:0000313" key="2">
    <source>
        <dbReference type="EMBL" id="OIK29159.1"/>
    </source>
</evidence>
<comment type="caution">
    <text evidence="2">The sequence shown here is derived from an EMBL/GenBank/DDBJ whole genome shotgun (WGS) entry which is preliminary data.</text>
</comment>
<organism evidence="2 3">
    <name type="scientific">Streptomyces malaysiense</name>
    <dbReference type="NCBI Taxonomy" id="1428626"/>
    <lineage>
        <taxon>Bacteria</taxon>
        <taxon>Bacillati</taxon>
        <taxon>Actinomycetota</taxon>
        <taxon>Actinomycetes</taxon>
        <taxon>Kitasatosporales</taxon>
        <taxon>Streptomycetaceae</taxon>
        <taxon>Streptomyces</taxon>
    </lineage>
</organism>
<dbReference type="Proteomes" id="UP000034838">
    <property type="component" value="Unassembled WGS sequence"/>
</dbReference>
<sequence length="687" mass="74020">MDLDALRFGNFSKLGDAITDWEWMTKKLAELKNDAENNLKAKADAADWAGVNATVTREFVDKTADEFADAHTQADSITKILSDTRDELIDYRTQLDEAIARGRKKNLTVMDTGGGTFTVTMNVHPDRSAKGVDVPEPSQKDVDDLRDEVQRILHKATESDNSAATVLRLLVDQTKYGFSDVHYEDRDTAADAVKAADKLAKMAKHPDKMSLADIAEFNRYLEKYHDDSLFSERLAEGLGGKGTLQFWTDMVNAHAGARGSELKQMETLQRNLSLTLATASFSDSDEMQAWKKNLLKETNTSFHSHSGPQHFSPVGALGSQVLSSLMHQGEFDTEFLDDYRTKLFKQDIGAGDSNTNALWVKGYDSVDMVFGNGTGRDPLKGLFDALSHNPEAATHAFESKSDLDHILGTTRHTDRGESLGDALESAVTGIAAGDTTSMAPSHSAAQVKIMANIMHAVAQPDAGADLVAHGLGSSFGDMAAAYMPEISQTFAGPDSGAIFITHSETPKGLELPDVTRFLSATSADPSGRAGIIFGESIYTGNLLEAHLSNPSLFHGDQAQALADISRNAGIIEGIVGHSAANAEVNGAISSENEYNDALQAKGDFAKSWVNVGLTFIKVPEHLGGATMGGADRRRDRSRRRSRRRPSDHGSATRGGQGCGAVPLEPRPVQDAGFGQPTDAVVGRRRPG</sequence>
<proteinExistence type="predicted"/>
<feature type="compositionally biased region" description="Basic residues" evidence="1">
    <location>
        <begin position="635"/>
        <end position="645"/>
    </location>
</feature>
<reference evidence="2" key="1">
    <citation type="submission" date="2016-10" db="EMBL/GenBank/DDBJ databases">
        <title>Genome sequence of Streptomyces malaysiense MUSC 136.</title>
        <authorList>
            <person name="Lee L.-H."/>
            <person name="Ser H.-L."/>
        </authorList>
    </citation>
    <scope>NUCLEOTIDE SEQUENCE [LARGE SCALE GENOMIC DNA]</scope>
    <source>
        <strain evidence="2">MUSC 136</strain>
    </source>
</reference>
<dbReference type="EMBL" id="LBDA02000006">
    <property type="protein sequence ID" value="OIK29159.1"/>
    <property type="molecule type" value="Genomic_DNA"/>
</dbReference>
<evidence type="ECO:0000256" key="1">
    <source>
        <dbReference type="SAM" id="MobiDB-lite"/>
    </source>
</evidence>
<accession>A0A1J4QAT0</accession>
<dbReference type="AlphaFoldDB" id="A0A1J4QAT0"/>
<feature type="region of interest" description="Disordered" evidence="1">
    <location>
        <begin position="624"/>
        <end position="687"/>
    </location>
</feature>
<name>A0A1J4QAT0_9ACTN</name>
<dbReference type="RefSeq" id="WP_053055401.1">
    <property type="nucleotide sequence ID" value="NZ_LBDA02000006.1"/>
</dbReference>